<dbReference type="Proteomes" id="UP000815677">
    <property type="component" value="Unassembled WGS sequence"/>
</dbReference>
<keyword evidence="4" id="KW-0378">Hydrolase</keyword>
<sequence length="184" mass="20165">MQALTKSLTRAHLDAIRAALARAAWDGGDRSKTAAILVPLCNVLLQVRSRSLRSHSGEVSCPGGKADDLDATLLDTALRETREEMGIAHDRIETLGHLGPPEKSLRGDIVWPFVGFVHSESTTERSEDPNAALPSVDLEAIRNTASKDEVDFVFHLPLAQLGNPARHRRHWEANSGVIRLNGRR</sequence>
<protein>
    <recommendedName>
        <fullName evidence="7">Nudix hydrolase domain-containing protein</fullName>
    </recommendedName>
</protein>
<keyword evidence="5" id="KW-0460">Magnesium</keyword>
<dbReference type="InterPro" id="IPR015797">
    <property type="entry name" value="NUDIX_hydrolase-like_dom_sf"/>
</dbReference>
<dbReference type="Gene3D" id="3.90.79.10">
    <property type="entry name" value="Nucleoside Triphosphate Pyrophosphohydrolase"/>
    <property type="match status" value="1"/>
</dbReference>
<evidence type="ECO:0000256" key="5">
    <source>
        <dbReference type="ARBA" id="ARBA00022842"/>
    </source>
</evidence>
<name>A0ABQ0KVV7_MYCCL</name>
<evidence type="ECO:0000256" key="1">
    <source>
        <dbReference type="ARBA" id="ARBA00001936"/>
    </source>
</evidence>
<feature type="domain" description="Nudix hydrolase" evidence="7">
    <location>
        <begin position="27"/>
        <end position="178"/>
    </location>
</feature>
<dbReference type="InterPro" id="IPR045121">
    <property type="entry name" value="CoAse"/>
</dbReference>
<dbReference type="PROSITE" id="PS51462">
    <property type="entry name" value="NUDIX"/>
    <property type="match status" value="1"/>
</dbReference>
<dbReference type="SUPFAM" id="SSF55811">
    <property type="entry name" value="Nudix"/>
    <property type="match status" value="1"/>
</dbReference>
<dbReference type="InterPro" id="IPR000086">
    <property type="entry name" value="NUDIX_hydrolase_dom"/>
</dbReference>
<evidence type="ECO:0000313" key="8">
    <source>
        <dbReference type="EMBL" id="GAT42955.1"/>
    </source>
</evidence>
<evidence type="ECO:0000313" key="9">
    <source>
        <dbReference type="Proteomes" id="UP000815677"/>
    </source>
</evidence>
<evidence type="ECO:0000256" key="6">
    <source>
        <dbReference type="ARBA" id="ARBA00023211"/>
    </source>
</evidence>
<keyword evidence="6" id="KW-0464">Manganese</keyword>
<evidence type="ECO:0000259" key="7">
    <source>
        <dbReference type="PROSITE" id="PS51462"/>
    </source>
</evidence>
<reference evidence="8" key="1">
    <citation type="submission" date="2014-09" db="EMBL/GenBank/DDBJ databases">
        <title>Genome sequence of the luminous mushroom Mycena chlorophos for searching fungal bioluminescence genes.</title>
        <authorList>
            <person name="Tanaka Y."/>
            <person name="Kasuga D."/>
            <person name="Oba Y."/>
            <person name="Hase S."/>
            <person name="Sato K."/>
            <person name="Oba Y."/>
            <person name="Sakakibara Y."/>
        </authorList>
    </citation>
    <scope>NUCLEOTIDE SEQUENCE</scope>
</reference>
<evidence type="ECO:0000256" key="2">
    <source>
        <dbReference type="ARBA" id="ARBA00001946"/>
    </source>
</evidence>
<accession>A0ABQ0KVV7</accession>
<dbReference type="Pfam" id="PF00293">
    <property type="entry name" value="NUDIX"/>
    <property type="match status" value="1"/>
</dbReference>
<evidence type="ECO:0000256" key="4">
    <source>
        <dbReference type="ARBA" id="ARBA00022801"/>
    </source>
</evidence>
<keyword evidence="9" id="KW-1185">Reference proteome</keyword>
<comment type="cofactor">
    <cofactor evidence="1">
        <name>Mn(2+)</name>
        <dbReference type="ChEBI" id="CHEBI:29035"/>
    </cofactor>
</comment>
<dbReference type="PANTHER" id="PTHR12992">
    <property type="entry name" value="NUDIX HYDROLASE"/>
    <property type="match status" value="1"/>
</dbReference>
<gene>
    <name evidence="8" type="ORF">MCHLO_00648</name>
</gene>
<dbReference type="PANTHER" id="PTHR12992:SF24">
    <property type="entry name" value="PEROXISOMAL COENZYME A DIPHOSPHATASE NUDT7"/>
    <property type="match status" value="1"/>
</dbReference>
<proteinExistence type="predicted"/>
<evidence type="ECO:0000256" key="3">
    <source>
        <dbReference type="ARBA" id="ARBA00022723"/>
    </source>
</evidence>
<dbReference type="EMBL" id="DF838442">
    <property type="protein sequence ID" value="GAT42955.1"/>
    <property type="molecule type" value="Genomic_DNA"/>
</dbReference>
<keyword evidence="3" id="KW-0479">Metal-binding</keyword>
<dbReference type="CDD" id="cd03426">
    <property type="entry name" value="NUDIX_CoAse_Nudt7"/>
    <property type="match status" value="1"/>
</dbReference>
<comment type="cofactor">
    <cofactor evidence="2">
        <name>Mg(2+)</name>
        <dbReference type="ChEBI" id="CHEBI:18420"/>
    </cofactor>
</comment>
<organism evidence="8 9">
    <name type="scientific">Mycena chlorophos</name>
    <name type="common">Agaric fungus</name>
    <name type="synonym">Agaricus chlorophos</name>
    <dbReference type="NCBI Taxonomy" id="658473"/>
    <lineage>
        <taxon>Eukaryota</taxon>
        <taxon>Fungi</taxon>
        <taxon>Dikarya</taxon>
        <taxon>Basidiomycota</taxon>
        <taxon>Agaricomycotina</taxon>
        <taxon>Agaricomycetes</taxon>
        <taxon>Agaricomycetidae</taxon>
        <taxon>Agaricales</taxon>
        <taxon>Marasmiineae</taxon>
        <taxon>Mycenaceae</taxon>
        <taxon>Mycena</taxon>
    </lineage>
</organism>